<keyword evidence="1" id="KW-0472">Membrane</keyword>
<accession>A0A0E9T5G8</accession>
<reference evidence="2" key="1">
    <citation type="submission" date="2014-11" db="EMBL/GenBank/DDBJ databases">
        <authorList>
            <person name="Amaro Gonzalez C."/>
        </authorList>
    </citation>
    <scope>NUCLEOTIDE SEQUENCE</scope>
</reference>
<evidence type="ECO:0000256" key="1">
    <source>
        <dbReference type="SAM" id="Phobius"/>
    </source>
</evidence>
<name>A0A0E9T5G8_ANGAN</name>
<dbReference type="AlphaFoldDB" id="A0A0E9T5G8"/>
<proteinExistence type="predicted"/>
<keyword evidence="1" id="KW-1133">Transmembrane helix</keyword>
<reference evidence="2" key="2">
    <citation type="journal article" date="2015" name="Fish Shellfish Immunol.">
        <title>Early steps in the European eel (Anguilla anguilla)-Vibrio vulnificus interaction in the gills: Role of the RtxA13 toxin.</title>
        <authorList>
            <person name="Callol A."/>
            <person name="Pajuelo D."/>
            <person name="Ebbesson L."/>
            <person name="Teles M."/>
            <person name="MacKenzie S."/>
            <person name="Amaro C."/>
        </authorList>
    </citation>
    <scope>NUCLEOTIDE SEQUENCE</scope>
</reference>
<keyword evidence="1" id="KW-0812">Transmembrane</keyword>
<organism evidence="2">
    <name type="scientific">Anguilla anguilla</name>
    <name type="common">European freshwater eel</name>
    <name type="synonym">Muraena anguilla</name>
    <dbReference type="NCBI Taxonomy" id="7936"/>
    <lineage>
        <taxon>Eukaryota</taxon>
        <taxon>Metazoa</taxon>
        <taxon>Chordata</taxon>
        <taxon>Craniata</taxon>
        <taxon>Vertebrata</taxon>
        <taxon>Euteleostomi</taxon>
        <taxon>Actinopterygii</taxon>
        <taxon>Neopterygii</taxon>
        <taxon>Teleostei</taxon>
        <taxon>Anguilliformes</taxon>
        <taxon>Anguillidae</taxon>
        <taxon>Anguilla</taxon>
    </lineage>
</organism>
<sequence length="53" mass="6951">MFFKFRLEFVFFIMVKYGTWQFKYFIFFYPVQFLNNNYYYEQMRNFLAENCFE</sequence>
<feature type="transmembrane region" description="Helical" evidence="1">
    <location>
        <begin position="7"/>
        <end position="29"/>
    </location>
</feature>
<protein>
    <submittedName>
        <fullName evidence="2">Uncharacterized protein</fullName>
    </submittedName>
</protein>
<dbReference type="EMBL" id="GBXM01059718">
    <property type="protein sequence ID" value="JAH48859.1"/>
    <property type="molecule type" value="Transcribed_RNA"/>
</dbReference>
<evidence type="ECO:0000313" key="2">
    <source>
        <dbReference type="EMBL" id="JAH48859.1"/>
    </source>
</evidence>